<organism evidence="1 2">
    <name type="scientific">Synaphobranchus kaupii</name>
    <name type="common">Kaup's arrowtooth eel</name>
    <dbReference type="NCBI Taxonomy" id="118154"/>
    <lineage>
        <taxon>Eukaryota</taxon>
        <taxon>Metazoa</taxon>
        <taxon>Chordata</taxon>
        <taxon>Craniata</taxon>
        <taxon>Vertebrata</taxon>
        <taxon>Euteleostomi</taxon>
        <taxon>Actinopterygii</taxon>
        <taxon>Neopterygii</taxon>
        <taxon>Teleostei</taxon>
        <taxon>Anguilliformes</taxon>
        <taxon>Synaphobranchidae</taxon>
        <taxon>Synaphobranchus</taxon>
    </lineage>
</organism>
<dbReference type="Proteomes" id="UP001152622">
    <property type="component" value="Chromosome 18"/>
</dbReference>
<protein>
    <submittedName>
        <fullName evidence="1">Uncharacterized protein</fullName>
    </submittedName>
</protein>
<evidence type="ECO:0000313" key="1">
    <source>
        <dbReference type="EMBL" id="KAJ8338093.1"/>
    </source>
</evidence>
<sequence length="79" mass="8698">MLDWKEHCTGSRCCDWQEVNGVVGVVGQWKVPSQEPTVWKAGGRTHSRGIATYASQAWNLQPSISGREVEELAFEAPGP</sequence>
<reference evidence="1" key="1">
    <citation type="journal article" date="2023" name="Science">
        <title>Genome structures resolve the early diversification of teleost fishes.</title>
        <authorList>
            <person name="Parey E."/>
            <person name="Louis A."/>
            <person name="Montfort J."/>
            <person name="Bouchez O."/>
            <person name="Roques C."/>
            <person name="Iampietro C."/>
            <person name="Lluch J."/>
            <person name="Castinel A."/>
            <person name="Donnadieu C."/>
            <person name="Desvignes T."/>
            <person name="Floi Bucao C."/>
            <person name="Jouanno E."/>
            <person name="Wen M."/>
            <person name="Mejri S."/>
            <person name="Dirks R."/>
            <person name="Jansen H."/>
            <person name="Henkel C."/>
            <person name="Chen W.J."/>
            <person name="Zahm M."/>
            <person name="Cabau C."/>
            <person name="Klopp C."/>
            <person name="Thompson A.W."/>
            <person name="Robinson-Rechavi M."/>
            <person name="Braasch I."/>
            <person name="Lecointre G."/>
            <person name="Bobe J."/>
            <person name="Postlethwait J.H."/>
            <person name="Berthelot C."/>
            <person name="Roest Crollius H."/>
            <person name="Guiguen Y."/>
        </authorList>
    </citation>
    <scope>NUCLEOTIDE SEQUENCE</scope>
    <source>
        <strain evidence="1">WJC10195</strain>
    </source>
</reference>
<proteinExistence type="predicted"/>
<evidence type="ECO:0000313" key="2">
    <source>
        <dbReference type="Proteomes" id="UP001152622"/>
    </source>
</evidence>
<dbReference type="AlphaFoldDB" id="A0A9Q1EFX7"/>
<dbReference type="EMBL" id="JAINUF010000018">
    <property type="protein sequence ID" value="KAJ8338093.1"/>
    <property type="molecule type" value="Genomic_DNA"/>
</dbReference>
<accession>A0A9Q1EFX7</accession>
<gene>
    <name evidence="1" type="ORF">SKAU_G00370590</name>
</gene>
<name>A0A9Q1EFX7_SYNKA</name>
<comment type="caution">
    <text evidence="1">The sequence shown here is derived from an EMBL/GenBank/DDBJ whole genome shotgun (WGS) entry which is preliminary data.</text>
</comment>
<keyword evidence="2" id="KW-1185">Reference proteome</keyword>